<dbReference type="InterPro" id="IPR018766">
    <property type="entry name" value="Zinicin_2"/>
</dbReference>
<gene>
    <name evidence="1" type="ORF">BDZ31_000746</name>
</gene>
<protein>
    <submittedName>
        <fullName evidence="1">Coenzyme F420 biosynthesis associated uncharacterized protein</fullName>
    </submittedName>
</protein>
<dbReference type="AlphaFoldDB" id="A0A840IAA1"/>
<dbReference type="RefSeq" id="WP_183339126.1">
    <property type="nucleotide sequence ID" value="NZ_JACHNU010000001.1"/>
</dbReference>
<reference evidence="1 2" key="1">
    <citation type="submission" date="2020-08" db="EMBL/GenBank/DDBJ databases">
        <title>Genomic Encyclopedia of Archaeal and Bacterial Type Strains, Phase II (KMG-II): from individual species to whole genera.</title>
        <authorList>
            <person name="Goeker M."/>
        </authorList>
    </citation>
    <scope>NUCLEOTIDE SEQUENCE [LARGE SCALE GENOMIC DNA]</scope>
    <source>
        <strain evidence="1 2">DSM 23288</strain>
    </source>
</reference>
<sequence>MIDWPLAQRLAGYVAGRPETAPLSADLGELSRDSAERVIAYTGLTPRREIPHAEPVGRDEWIRANVASMSALLDPALRSVTARVAKPARPAMELVTGVVMTAEVGVMLGFLAQRVLGQFELVLLDTTPADRPPRLLYVEPNLARAVTAFRADEREFLHWVALHEVTHAVQFAGVPWLQPHMAGMVRELLDSAQLKIDARRALRLPRSDDLKRLVEAVRTGELVTLVASPQEKATIDAMQATMAVIEGHAEHVMDAVGTPLLPSLPRLRAALDARRRSQSAPARLMMKLLGMEMKMRQYQQGKVFVDAVVRAGGIEALNRVWSSPAALPTLAEIEDPAAWLRRTDVPPALTA</sequence>
<dbReference type="Gene3D" id="1.20.150.30">
    <property type="entry name" value="Zincin-like metallopeptidase, N-terminal domain"/>
    <property type="match status" value="1"/>
</dbReference>
<dbReference type="Proteomes" id="UP000585272">
    <property type="component" value="Unassembled WGS sequence"/>
</dbReference>
<accession>A0A840IAA1</accession>
<proteinExistence type="predicted"/>
<dbReference type="PANTHER" id="PTHR39420:SF1">
    <property type="entry name" value="HYDROLASE"/>
    <property type="match status" value="1"/>
</dbReference>
<dbReference type="SUPFAM" id="SSF55486">
    <property type="entry name" value="Metalloproteases ('zincins'), catalytic domain"/>
    <property type="match status" value="1"/>
</dbReference>
<dbReference type="PANTHER" id="PTHR39420">
    <property type="match status" value="1"/>
</dbReference>
<dbReference type="InterPro" id="IPR042271">
    <property type="entry name" value="Zinicin_2_N"/>
</dbReference>
<dbReference type="InterPro" id="IPR022454">
    <property type="entry name" value="CHP03883_F420-assoc"/>
</dbReference>
<dbReference type="NCBIfam" id="TIGR03883">
    <property type="entry name" value="DUF2342_F420"/>
    <property type="match status" value="1"/>
</dbReference>
<evidence type="ECO:0000313" key="2">
    <source>
        <dbReference type="Proteomes" id="UP000585272"/>
    </source>
</evidence>
<dbReference type="NCBIfam" id="TIGR03624">
    <property type="entry name" value="putative hydrolase"/>
    <property type="match status" value="1"/>
</dbReference>
<dbReference type="Pfam" id="PF10103">
    <property type="entry name" value="Zincin_2"/>
    <property type="match status" value="1"/>
</dbReference>
<organism evidence="1 2">
    <name type="scientific">Conexibacter arvalis</name>
    <dbReference type="NCBI Taxonomy" id="912552"/>
    <lineage>
        <taxon>Bacteria</taxon>
        <taxon>Bacillati</taxon>
        <taxon>Actinomycetota</taxon>
        <taxon>Thermoleophilia</taxon>
        <taxon>Solirubrobacterales</taxon>
        <taxon>Conexibacteraceae</taxon>
        <taxon>Conexibacter</taxon>
    </lineage>
</organism>
<keyword evidence="2" id="KW-1185">Reference proteome</keyword>
<dbReference type="EMBL" id="JACHNU010000001">
    <property type="protein sequence ID" value="MBB4661173.1"/>
    <property type="molecule type" value="Genomic_DNA"/>
</dbReference>
<name>A0A840IAA1_9ACTN</name>
<evidence type="ECO:0000313" key="1">
    <source>
        <dbReference type="EMBL" id="MBB4661173.1"/>
    </source>
</evidence>
<comment type="caution">
    <text evidence="1">The sequence shown here is derived from an EMBL/GenBank/DDBJ whole genome shotgun (WGS) entry which is preliminary data.</text>
</comment>